<sequence length="415" mass="45792">MKTFLDFLELHLNFVFFGQIGLLTRLGLELLCQHQGPFTGVLFSNFFGCQFMGFVVNYRLLREPDKDDSEKLAKIPKKVDTPLHNAFTTGYAGSVTTFSSFILETFTYASNITSNQKMPYPDSGWGIPMAMAYIVVTAGVSFTGFYFGKHLAYIAQDGLSAATFFPPAPEITDQNQIIVPSTNPYLRKRHSKPFFPGLTVSQLLIVQHTFSIMGALFLAATFSLAIATTTVPEHVFHSSRLSPLWRYYTLALIFSPIAVTLRYWLIRLLNPLFFLRSDRFFVYNIQCSEIEPHSLSAPATIFPVGTFICNIFAVLVLSSLVLVQRGASPSSPIGEKLPIGGVVHGAVRCDVVRALADGFCGSLSTISTFVNELMGMNVMRAYIYGTISVSVGLASVVLILGSYIWTNGMANACFQ</sequence>
<feature type="transmembrane region" description="Helical" evidence="9">
    <location>
        <begin position="381"/>
        <end position="405"/>
    </location>
</feature>
<dbReference type="OrthoDB" id="409792at2759"/>
<evidence type="ECO:0000256" key="3">
    <source>
        <dbReference type="ARBA" id="ARBA00022475"/>
    </source>
</evidence>
<dbReference type="PANTHER" id="PTHR28259:SF1">
    <property type="entry name" value="FLUORIDE EXPORT PROTEIN 1-RELATED"/>
    <property type="match status" value="1"/>
</dbReference>
<evidence type="ECO:0000256" key="7">
    <source>
        <dbReference type="ARBA" id="ARBA00035120"/>
    </source>
</evidence>
<evidence type="ECO:0000256" key="5">
    <source>
        <dbReference type="ARBA" id="ARBA00022989"/>
    </source>
</evidence>
<dbReference type="GO" id="GO:0005886">
    <property type="term" value="C:plasma membrane"/>
    <property type="evidence" value="ECO:0007669"/>
    <property type="project" value="UniProtKB-SubCell"/>
</dbReference>
<evidence type="ECO:0000256" key="4">
    <source>
        <dbReference type="ARBA" id="ARBA00022692"/>
    </source>
</evidence>
<comment type="similarity">
    <text evidence="7">Belongs to the fluoride channel Fluc/FEX (TC 1.A.43) family.</text>
</comment>
<feature type="transmembrane region" description="Helical" evidence="9">
    <location>
        <begin position="247"/>
        <end position="266"/>
    </location>
</feature>
<evidence type="ECO:0000256" key="8">
    <source>
        <dbReference type="ARBA" id="ARBA00035585"/>
    </source>
</evidence>
<evidence type="ECO:0000256" key="2">
    <source>
        <dbReference type="ARBA" id="ARBA00004651"/>
    </source>
</evidence>
<reference evidence="10 11" key="1">
    <citation type="submission" date="2019-09" db="EMBL/GenBank/DDBJ databases">
        <authorList>
            <person name="Brejova B."/>
        </authorList>
    </citation>
    <scope>NUCLEOTIDE SEQUENCE [LARGE SCALE GENOMIC DNA]</scope>
</reference>
<evidence type="ECO:0000256" key="6">
    <source>
        <dbReference type="ARBA" id="ARBA00023136"/>
    </source>
</evidence>
<gene>
    <name evidence="10" type="ORF">SAPINGB_P005192</name>
</gene>
<evidence type="ECO:0000313" key="11">
    <source>
        <dbReference type="Proteomes" id="UP000398389"/>
    </source>
</evidence>
<dbReference type="GO" id="GO:1903425">
    <property type="term" value="F:fluoride transmembrane transporter activity"/>
    <property type="evidence" value="ECO:0007669"/>
    <property type="project" value="TreeGrafter"/>
</dbReference>
<keyword evidence="4 9" id="KW-0812">Transmembrane</keyword>
<feature type="transmembrane region" description="Helical" evidence="9">
    <location>
        <begin position="40"/>
        <end position="61"/>
    </location>
</feature>
<protein>
    <recommendedName>
        <fullName evidence="12">Fluoride ion transporter CrcB</fullName>
    </recommendedName>
</protein>
<keyword evidence="11" id="KW-1185">Reference proteome</keyword>
<dbReference type="AlphaFoldDB" id="A0A5E8BZV2"/>
<comment type="subcellular location">
    <subcellularLocation>
        <location evidence="2">Cell membrane</location>
        <topology evidence="2">Multi-pass membrane protein</topology>
    </subcellularLocation>
</comment>
<keyword evidence="3" id="KW-1003">Cell membrane</keyword>
<dbReference type="EMBL" id="CABVLU010000004">
    <property type="protein sequence ID" value="VVT56642.1"/>
    <property type="molecule type" value="Genomic_DNA"/>
</dbReference>
<dbReference type="InterPro" id="IPR003691">
    <property type="entry name" value="FluC"/>
</dbReference>
<feature type="transmembrane region" description="Helical" evidence="9">
    <location>
        <begin position="205"/>
        <end position="226"/>
    </location>
</feature>
<keyword evidence="5 9" id="KW-1133">Transmembrane helix</keyword>
<dbReference type="RefSeq" id="XP_031855798.1">
    <property type="nucleotide sequence ID" value="XM_031999907.1"/>
</dbReference>
<proteinExistence type="inferred from homology"/>
<organism evidence="10 11">
    <name type="scientific">Magnusiomyces paraingens</name>
    <dbReference type="NCBI Taxonomy" id="2606893"/>
    <lineage>
        <taxon>Eukaryota</taxon>
        <taxon>Fungi</taxon>
        <taxon>Dikarya</taxon>
        <taxon>Ascomycota</taxon>
        <taxon>Saccharomycotina</taxon>
        <taxon>Dipodascomycetes</taxon>
        <taxon>Dipodascales</taxon>
        <taxon>Dipodascaceae</taxon>
        <taxon>Magnusiomyces</taxon>
    </lineage>
</organism>
<evidence type="ECO:0000313" key="10">
    <source>
        <dbReference type="EMBL" id="VVT56642.1"/>
    </source>
</evidence>
<name>A0A5E8BZV2_9ASCO</name>
<evidence type="ECO:0008006" key="12">
    <source>
        <dbReference type="Google" id="ProtNLM"/>
    </source>
</evidence>
<comment type="function">
    <text evidence="1">Fluoride channel required for the rapid expulsion of cytoplasmic fluoride.</text>
</comment>
<dbReference type="Proteomes" id="UP000398389">
    <property type="component" value="Unassembled WGS sequence"/>
</dbReference>
<dbReference type="GeneID" id="43584007"/>
<dbReference type="Pfam" id="PF02537">
    <property type="entry name" value="CRCB"/>
    <property type="match status" value="2"/>
</dbReference>
<feature type="transmembrane region" description="Helical" evidence="9">
    <location>
        <begin position="301"/>
        <end position="323"/>
    </location>
</feature>
<evidence type="ECO:0000256" key="1">
    <source>
        <dbReference type="ARBA" id="ARBA00002598"/>
    </source>
</evidence>
<keyword evidence="6 9" id="KW-0472">Membrane</keyword>
<dbReference type="PANTHER" id="PTHR28259">
    <property type="entry name" value="FLUORIDE EXPORT PROTEIN 1-RELATED"/>
    <property type="match status" value="1"/>
</dbReference>
<accession>A0A5E8BZV2</accession>
<comment type="catalytic activity">
    <reaction evidence="8">
        <text>fluoride(in) = fluoride(out)</text>
        <dbReference type="Rhea" id="RHEA:76159"/>
        <dbReference type="ChEBI" id="CHEBI:17051"/>
    </reaction>
    <physiologicalReaction direction="left-to-right" evidence="8">
        <dbReference type="Rhea" id="RHEA:76160"/>
    </physiologicalReaction>
</comment>
<feature type="transmembrane region" description="Helical" evidence="9">
    <location>
        <begin position="7"/>
        <end position="28"/>
    </location>
</feature>
<feature type="transmembrane region" description="Helical" evidence="9">
    <location>
        <begin position="125"/>
        <end position="147"/>
    </location>
</feature>
<evidence type="ECO:0000256" key="9">
    <source>
        <dbReference type="SAM" id="Phobius"/>
    </source>
</evidence>